<dbReference type="EnsemblMetazoa" id="MESCA009758-RA">
    <property type="protein sequence ID" value="MESCA009758-PA"/>
    <property type="gene ID" value="MESCA009758"/>
</dbReference>
<evidence type="ECO:0000256" key="3">
    <source>
        <dbReference type="SAM" id="Coils"/>
    </source>
</evidence>
<evidence type="ECO:0000259" key="5">
    <source>
        <dbReference type="PROSITE" id="PS50002"/>
    </source>
</evidence>
<proteinExistence type="predicted"/>
<keyword evidence="7" id="KW-1185">Reference proteome</keyword>
<evidence type="ECO:0000313" key="7">
    <source>
        <dbReference type="Proteomes" id="UP000015102"/>
    </source>
</evidence>
<evidence type="ECO:0000313" key="6">
    <source>
        <dbReference type="EnsemblMetazoa" id="MESCA009758-PA"/>
    </source>
</evidence>
<dbReference type="PROSITE" id="PS50002">
    <property type="entry name" value="SH3"/>
    <property type="match status" value="1"/>
</dbReference>
<evidence type="ECO:0000256" key="4">
    <source>
        <dbReference type="SAM" id="MobiDB-lite"/>
    </source>
</evidence>
<dbReference type="GO" id="GO:0007015">
    <property type="term" value="P:actin filament organization"/>
    <property type="evidence" value="ECO:0007669"/>
    <property type="project" value="TreeGrafter"/>
</dbReference>
<dbReference type="PANTHER" id="PTHR14167:SF92">
    <property type="entry name" value="CIN85 AND CD2AP RELATED, ISOFORM J"/>
    <property type="match status" value="1"/>
</dbReference>
<feature type="compositionally biased region" description="Low complexity" evidence="4">
    <location>
        <begin position="137"/>
        <end position="151"/>
    </location>
</feature>
<name>T1H0S1_MEGSC</name>
<protein>
    <recommendedName>
        <fullName evidence="5">SH3 domain-containing protein</fullName>
    </recommendedName>
</protein>
<dbReference type="Pfam" id="PF14604">
    <property type="entry name" value="SH3_9"/>
    <property type="match status" value="1"/>
</dbReference>
<dbReference type="STRING" id="36166.T1H0S1"/>
<keyword evidence="1 2" id="KW-0728">SH3 domain</keyword>
<feature type="region of interest" description="Disordered" evidence="4">
    <location>
        <begin position="129"/>
        <end position="151"/>
    </location>
</feature>
<reference evidence="6" key="2">
    <citation type="submission" date="2015-06" db="UniProtKB">
        <authorList>
            <consortium name="EnsemblMetazoa"/>
        </authorList>
    </citation>
    <scope>IDENTIFICATION</scope>
</reference>
<feature type="coiled-coil region" evidence="3">
    <location>
        <begin position="329"/>
        <end position="356"/>
    </location>
</feature>
<evidence type="ECO:0000256" key="1">
    <source>
        <dbReference type="ARBA" id="ARBA00022443"/>
    </source>
</evidence>
<organism evidence="6 7">
    <name type="scientific">Megaselia scalaris</name>
    <name type="common">Humpbacked fly</name>
    <name type="synonym">Phora scalaris</name>
    <dbReference type="NCBI Taxonomy" id="36166"/>
    <lineage>
        <taxon>Eukaryota</taxon>
        <taxon>Metazoa</taxon>
        <taxon>Ecdysozoa</taxon>
        <taxon>Arthropoda</taxon>
        <taxon>Hexapoda</taxon>
        <taxon>Insecta</taxon>
        <taxon>Pterygota</taxon>
        <taxon>Neoptera</taxon>
        <taxon>Endopterygota</taxon>
        <taxon>Diptera</taxon>
        <taxon>Brachycera</taxon>
        <taxon>Muscomorpha</taxon>
        <taxon>Platypezoidea</taxon>
        <taxon>Phoridae</taxon>
        <taxon>Megaseliini</taxon>
        <taxon>Megaselia</taxon>
    </lineage>
</organism>
<dbReference type="Gene3D" id="2.30.30.40">
    <property type="entry name" value="SH3 Domains"/>
    <property type="match status" value="1"/>
</dbReference>
<dbReference type="SUPFAM" id="SSF50044">
    <property type="entry name" value="SH3-domain"/>
    <property type="match status" value="1"/>
</dbReference>
<dbReference type="EMBL" id="CAQQ02118899">
    <property type="status" value="NOT_ANNOTATED_CDS"/>
    <property type="molecule type" value="Genomic_DNA"/>
</dbReference>
<feature type="domain" description="SH3" evidence="5">
    <location>
        <begin position="23"/>
        <end position="84"/>
    </location>
</feature>
<keyword evidence="3" id="KW-0175">Coiled coil</keyword>
<dbReference type="PRINTS" id="PR00452">
    <property type="entry name" value="SH3DOMAIN"/>
</dbReference>
<dbReference type="EMBL" id="CAQQ02118898">
    <property type="status" value="NOT_ANNOTATED_CDS"/>
    <property type="molecule type" value="Genomic_DNA"/>
</dbReference>
<dbReference type="EMBL" id="CAQQ02118897">
    <property type="status" value="NOT_ANNOTATED_CDS"/>
    <property type="molecule type" value="Genomic_DNA"/>
</dbReference>
<dbReference type="CDD" id="cd11875">
    <property type="entry name" value="SH3_CD2AP-like_3"/>
    <property type="match status" value="1"/>
</dbReference>
<dbReference type="AlphaFoldDB" id="T1H0S1"/>
<dbReference type="SMART" id="SM00326">
    <property type="entry name" value="SH3"/>
    <property type="match status" value="1"/>
</dbReference>
<dbReference type="InterPro" id="IPR050384">
    <property type="entry name" value="Endophilin_SH3RF"/>
</dbReference>
<reference evidence="7" key="1">
    <citation type="submission" date="2013-02" db="EMBL/GenBank/DDBJ databases">
        <authorList>
            <person name="Hughes D."/>
        </authorList>
    </citation>
    <scope>NUCLEOTIDE SEQUENCE</scope>
    <source>
        <strain>Durham</strain>
        <strain evidence="7">NC isolate 2 -- Noor lab</strain>
    </source>
</reference>
<evidence type="ECO:0000256" key="2">
    <source>
        <dbReference type="PROSITE-ProRule" id="PRU00192"/>
    </source>
</evidence>
<accession>T1H0S1</accession>
<dbReference type="Proteomes" id="UP000015102">
    <property type="component" value="Unassembled WGS sequence"/>
</dbReference>
<sequence length="371" mass="41409">KTIIKTSNETNLNLEVPSLPPKRQKEFCQVEFAYSPQNEDELELVVGDIITIVSKDAQDAGWWKGEIHGKVGVFPDNFVKLLPPEGISKSVSSSKIYIKSDQKNTNFGSRDSLKDILNETGLQIATRVKAPKRRPPTSSNNSVGNENNNYINGTSYNESVEVVRNQINIKTEKEETNRISKNIPAKMNAPWMAELKANQEKKKISVNKENVSNNVESSSSLRSVSTSIKENVVMSETLTSRSIVTTTSTTNNLENQIQNQKVPNKPIIVEKEKTTVVAPPTGPTTLLSQAKKEKVESNVENSSNILIQNNNTINTSSIESQDNTESSKVIELEKRVQALESIVEQLRKELLFLKNVNENHSIVKSEIEKYV</sequence>
<dbReference type="GO" id="GO:0016477">
    <property type="term" value="P:cell migration"/>
    <property type="evidence" value="ECO:0007669"/>
    <property type="project" value="TreeGrafter"/>
</dbReference>
<dbReference type="HOGENOM" id="CLU_747181_0_0_1"/>
<dbReference type="PANTHER" id="PTHR14167">
    <property type="entry name" value="SH3 DOMAIN-CONTAINING"/>
    <property type="match status" value="1"/>
</dbReference>
<dbReference type="InterPro" id="IPR036028">
    <property type="entry name" value="SH3-like_dom_sf"/>
</dbReference>
<dbReference type="InterPro" id="IPR001452">
    <property type="entry name" value="SH3_domain"/>
</dbReference>